<keyword evidence="9 20" id="KW-0479">Metal-binding</keyword>
<keyword evidence="12 20" id="KW-0862">Zinc</keyword>
<dbReference type="CDD" id="cd09601">
    <property type="entry name" value="M1_APN-Q_like"/>
    <property type="match status" value="1"/>
</dbReference>
<keyword evidence="18" id="KW-0449">Lipoprotein</keyword>
<evidence type="ECO:0000256" key="8">
    <source>
        <dbReference type="ARBA" id="ARBA00022692"/>
    </source>
</evidence>
<accession>A0A6L2PJJ3</accession>
<dbReference type="EMBL" id="BLKM01008175">
    <property type="protein sequence ID" value="GFG32709.1"/>
    <property type="molecule type" value="Genomic_DNA"/>
</dbReference>
<keyword evidence="17" id="KW-0325">Glycoprotein</keyword>
<keyword evidence="15 22" id="KW-0482">Metalloprotease</keyword>
<dbReference type="AlphaFoldDB" id="A0A6L2PJJ3"/>
<evidence type="ECO:0000256" key="5">
    <source>
        <dbReference type="ARBA" id="ARBA00022475"/>
    </source>
</evidence>
<feature type="active site" description="Proton acceptor" evidence="19">
    <location>
        <position position="336"/>
    </location>
</feature>
<evidence type="ECO:0000256" key="14">
    <source>
        <dbReference type="ARBA" id="ARBA00022989"/>
    </source>
</evidence>
<protein>
    <recommendedName>
        <fullName evidence="22">Aminopeptidase</fullName>
        <ecNumber evidence="22">3.4.11.-</ecNumber>
    </recommendedName>
</protein>
<evidence type="ECO:0000256" key="2">
    <source>
        <dbReference type="ARBA" id="ARBA00004609"/>
    </source>
</evidence>
<dbReference type="Gene3D" id="2.60.40.1730">
    <property type="entry name" value="tricorn interacting facor f3 domain"/>
    <property type="match status" value="1"/>
</dbReference>
<dbReference type="Gene3D" id="1.10.3480.20">
    <property type="match status" value="1"/>
</dbReference>
<dbReference type="EC" id="3.4.11.-" evidence="22"/>
<reference evidence="28" key="1">
    <citation type="submission" date="2020-01" db="EMBL/GenBank/DDBJ databases">
        <title>Draft genome sequence of the Termite Coptotermes fromosanus.</title>
        <authorList>
            <person name="Itakura S."/>
            <person name="Yosikawa Y."/>
            <person name="Umezawa K."/>
        </authorList>
    </citation>
    <scope>NUCLEOTIDE SEQUENCE [LARGE SCALE GENOMIC DNA]</scope>
</reference>
<evidence type="ECO:0000256" key="4">
    <source>
        <dbReference type="ARBA" id="ARBA00022438"/>
    </source>
</evidence>
<dbReference type="PANTHER" id="PTHR11533:SF301">
    <property type="entry name" value="AMINOPEPTIDASE"/>
    <property type="match status" value="1"/>
</dbReference>
<dbReference type="GO" id="GO:0006508">
    <property type="term" value="P:proteolysis"/>
    <property type="evidence" value="ECO:0007669"/>
    <property type="project" value="UniProtKB-KW"/>
</dbReference>
<evidence type="ECO:0000313" key="27">
    <source>
        <dbReference type="EMBL" id="GFG32709.1"/>
    </source>
</evidence>
<evidence type="ECO:0000259" key="26">
    <source>
        <dbReference type="Pfam" id="PF17900"/>
    </source>
</evidence>
<feature type="binding site" evidence="20">
    <location>
        <position position="358"/>
    </location>
    <ligand>
        <name>Zn(2+)</name>
        <dbReference type="ChEBI" id="CHEBI:29105"/>
        <note>catalytic</note>
    </ligand>
</feature>
<feature type="domain" description="Aminopeptidase N-like N-terminal" evidence="26">
    <location>
        <begin position="47"/>
        <end position="230"/>
    </location>
</feature>
<evidence type="ECO:0000256" key="7">
    <source>
        <dbReference type="ARBA" id="ARBA00022670"/>
    </source>
</evidence>
<dbReference type="GO" id="GO:0005615">
    <property type="term" value="C:extracellular space"/>
    <property type="evidence" value="ECO:0007669"/>
    <property type="project" value="TreeGrafter"/>
</dbReference>
<evidence type="ECO:0000256" key="20">
    <source>
        <dbReference type="PIRSR" id="PIRSR634016-3"/>
    </source>
</evidence>
<keyword evidence="10 23" id="KW-0732">Signal</keyword>
<evidence type="ECO:0000256" key="17">
    <source>
        <dbReference type="ARBA" id="ARBA00023180"/>
    </source>
</evidence>
<comment type="similarity">
    <text evidence="3 22">Belongs to the peptidase M1 family.</text>
</comment>
<evidence type="ECO:0000256" key="22">
    <source>
        <dbReference type="RuleBase" id="RU364040"/>
    </source>
</evidence>
<organism evidence="27 28">
    <name type="scientific">Coptotermes formosanus</name>
    <name type="common">Formosan subterranean termite</name>
    <dbReference type="NCBI Taxonomy" id="36987"/>
    <lineage>
        <taxon>Eukaryota</taxon>
        <taxon>Metazoa</taxon>
        <taxon>Ecdysozoa</taxon>
        <taxon>Arthropoda</taxon>
        <taxon>Hexapoda</taxon>
        <taxon>Insecta</taxon>
        <taxon>Pterygota</taxon>
        <taxon>Neoptera</taxon>
        <taxon>Polyneoptera</taxon>
        <taxon>Dictyoptera</taxon>
        <taxon>Blattodea</taxon>
        <taxon>Blattoidea</taxon>
        <taxon>Termitoidae</taxon>
        <taxon>Rhinotermitidae</taxon>
        <taxon>Coptotermes</taxon>
    </lineage>
</organism>
<dbReference type="GO" id="GO:0070006">
    <property type="term" value="F:metalloaminopeptidase activity"/>
    <property type="evidence" value="ECO:0007669"/>
    <property type="project" value="TreeGrafter"/>
</dbReference>
<keyword evidence="8" id="KW-0812">Transmembrane</keyword>
<dbReference type="Gene3D" id="1.25.50.20">
    <property type="match status" value="1"/>
</dbReference>
<keyword evidence="5" id="KW-1003">Cell membrane</keyword>
<evidence type="ECO:0000259" key="25">
    <source>
        <dbReference type="Pfam" id="PF11838"/>
    </source>
</evidence>
<keyword evidence="13" id="KW-0735">Signal-anchor</keyword>
<evidence type="ECO:0000256" key="13">
    <source>
        <dbReference type="ARBA" id="ARBA00022968"/>
    </source>
</evidence>
<feature type="signal peptide" evidence="23">
    <location>
        <begin position="1"/>
        <end position="20"/>
    </location>
</feature>
<proteinExistence type="inferred from homology"/>
<dbReference type="Proteomes" id="UP000502823">
    <property type="component" value="Unassembled WGS sequence"/>
</dbReference>
<dbReference type="Gene3D" id="2.60.40.1910">
    <property type="match status" value="1"/>
</dbReference>
<dbReference type="FunFam" id="2.60.40.1730:FF:000012">
    <property type="entry name" value="Aminopeptidase N"/>
    <property type="match status" value="1"/>
</dbReference>
<evidence type="ECO:0000256" key="15">
    <source>
        <dbReference type="ARBA" id="ARBA00023049"/>
    </source>
</evidence>
<dbReference type="FunFam" id="1.10.390.10:FF:000013">
    <property type="entry name" value="Aminopeptidase N"/>
    <property type="match status" value="1"/>
</dbReference>
<keyword evidence="14" id="KW-1133">Transmembrane helix</keyword>
<dbReference type="GO" id="GO:0005886">
    <property type="term" value="C:plasma membrane"/>
    <property type="evidence" value="ECO:0007669"/>
    <property type="project" value="UniProtKB-SubCell"/>
</dbReference>
<name>A0A6L2PJJ3_COPFO</name>
<dbReference type="GO" id="GO:0042277">
    <property type="term" value="F:peptide binding"/>
    <property type="evidence" value="ECO:0007669"/>
    <property type="project" value="TreeGrafter"/>
</dbReference>
<dbReference type="InterPro" id="IPR034016">
    <property type="entry name" value="M1_APN-typ"/>
</dbReference>
<comment type="cofactor">
    <cofactor evidence="20 22">
        <name>Zn(2+)</name>
        <dbReference type="ChEBI" id="CHEBI:29105"/>
    </cofactor>
    <text evidence="20 22">Binds 1 zinc ion per subunit.</text>
</comment>
<comment type="caution">
    <text evidence="27">The sequence shown here is derived from an EMBL/GenBank/DDBJ whole genome shotgun (WGS) entry which is preliminary data.</text>
</comment>
<evidence type="ECO:0000256" key="23">
    <source>
        <dbReference type="SAM" id="SignalP"/>
    </source>
</evidence>
<evidence type="ECO:0000313" key="28">
    <source>
        <dbReference type="Proteomes" id="UP000502823"/>
    </source>
</evidence>
<dbReference type="SUPFAM" id="SSF63737">
    <property type="entry name" value="Leukotriene A4 hydrolase N-terminal domain"/>
    <property type="match status" value="1"/>
</dbReference>
<comment type="subcellular location">
    <subcellularLocation>
        <location evidence="2">Cell membrane</location>
        <topology evidence="2">Lipid-anchor</topology>
        <topology evidence="2">GPI-anchor</topology>
    </subcellularLocation>
    <subcellularLocation>
        <location evidence="1">Membrane</location>
        <topology evidence="1">Single-pass type II membrane protein</topology>
    </subcellularLocation>
</comment>
<evidence type="ECO:0000256" key="1">
    <source>
        <dbReference type="ARBA" id="ARBA00004606"/>
    </source>
</evidence>
<dbReference type="PANTHER" id="PTHR11533">
    <property type="entry name" value="PROTEASE M1 ZINC METALLOPROTEASE"/>
    <property type="match status" value="1"/>
</dbReference>
<evidence type="ECO:0000256" key="19">
    <source>
        <dbReference type="PIRSR" id="PIRSR634016-1"/>
    </source>
</evidence>
<feature type="site" description="Transition state stabilizer" evidence="21">
    <location>
        <position position="421"/>
    </location>
</feature>
<dbReference type="InterPro" id="IPR001930">
    <property type="entry name" value="Peptidase_M1"/>
</dbReference>
<evidence type="ECO:0000256" key="18">
    <source>
        <dbReference type="ARBA" id="ARBA00023288"/>
    </source>
</evidence>
<dbReference type="InterPro" id="IPR045357">
    <property type="entry name" value="Aminopeptidase_N-like_N"/>
</dbReference>
<evidence type="ECO:0000256" key="11">
    <source>
        <dbReference type="ARBA" id="ARBA00022801"/>
    </source>
</evidence>
<dbReference type="GO" id="GO:0043171">
    <property type="term" value="P:peptide catabolic process"/>
    <property type="evidence" value="ECO:0007669"/>
    <property type="project" value="TreeGrafter"/>
</dbReference>
<gene>
    <name evidence="27" type="ORF">Cfor_06474</name>
</gene>
<evidence type="ECO:0000256" key="3">
    <source>
        <dbReference type="ARBA" id="ARBA00010136"/>
    </source>
</evidence>
<dbReference type="GO" id="GO:0005737">
    <property type="term" value="C:cytoplasm"/>
    <property type="evidence" value="ECO:0007669"/>
    <property type="project" value="TreeGrafter"/>
</dbReference>
<keyword evidence="4 22" id="KW-0031">Aminopeptidase</keyword>
<dbReference type="Pfam" id="PF11838">
    <property type="entry name" value="ERAP1_C"/>
    <property type="match status" value="2"/>
</dbReference>
<dbReference type="OrthoDB" id="10031169at2759"/>
<evidence type="ECO:0000256" key="6">
    <source>
        <dbReference type="ARBA" id="ARBA00022622"/>
    </source>
</evidence>
<feature type="binding site" evidence="20">
    <location>
        <position position="335"/>
    </location>
    <ligand>
        <name>Zn(2+)</name>
        <dbReference type="ChEBI" id="CHEBI:29105"/>
        <note>catalytic</note>
    </ligand>
</feature>
<feature type="chain" id="PRO_5026846400" description="Aminopeptidase" evidence="23">
    <location>
        <begin position="21"/>
        <end position="877"/>
    </location>
</feature>
<keyword evidence="11 22" id="KW-0378">Hydrolase</keyword>
<dbReference type="InterPro" id="IPR050344">
    <property type="entry name" value="Peptidase_M1_aminopeptidases"/>
</dbReference>
<keyword evidence="28" id="KW-1185">Reference proteome</keyword>
<evidence type="ECO:0000256" key="16">
    <source>
        <dbReference type="ARBA" id="ARBA00023136"/>
    </source>
</evidence>
<sequence>MGTRMDILCLLLLIVTTVAALRPEGRPEAIQATASDTSYRLPKTVRPTSYDVYLKPEFQTFTFEGDVKIRVEVLENTNKIILHTNKQNISLITVSGDSGIVNTTEANIDREKHFLIIETATNFSADTEYDIDITFKAVLSEDMNGFYRSSYSINKETRWLAATQFEPTHARSAFPCFDEPEFKAKFKITIDTPSGYHSLSNMPQPEVGEPDENGWTKYEFEETREMSTYLVAFIVSDFNSTDSNAKYNFTAWARPNAINNAACSQIVGPQLVDFYEEYTGIKYKFPKTDQVAVPDFAAGAMEDWGLLTYRETGLLYYDEVSTESNKKSTALVIAHELAHMWFGNLVTLQWWDYTWLNEGFTRLFQYLATDTIKRDWHLMEQFVVDQQHTIFSNDALQSAQSLTSESDTPADISAKFGTITYSKGGSVLRMLCHILTPETFQNGLRRYLNTHSWNNTVPKDLFDALEQQRTEDNIDVPPVQEFFEPWTTQPGYPVINVSRTTNGTITVTQERFLLKNDEESEQLKWSVPLTWTTKSQAPTGFQDTKPKEWLFPNDTSKPLPNIEIKPDEWIIFNNQEAGYYRVNYDINNWQLIIQALRENHENISRLNRAQLLDDALNLARAGKLPYSIALDLTLVSVVTWACRLGLEDCVNNAADSFAEYEKNAGNNTIPANLRSIVFCTALERGGEKEWEFLWERYKESLITTEQVTILSALGCTKNESLLTEYLEKSIDENSGIRKQDAASVFSAVYSNPYGVETAFSFLSSNFRKISDFYGGMNAVSNIITGIAGRLTTEKQVTELEKFINDNSGALGSAAEAGRNAVEAARADLEWTKNHKDEILNWLKDESDGSGNIAANTMVVTATLLIALLHNTQKYLTI</sequence>
<dbReference type="Pfam" id="PF01433">
    <property type="entry name" value="Peptidase_M1"/>
    <property type="match status" value="1"/>
</dbReference>
<dbReference type="Pfam" id="PF17900">
    <property type="entry name" value="Peptidase_M1_N"/>
    <property type="match status" value="1"/>
</dbReference>
<dbReference type="GO" id="GO:0098552">
    <property type="term" value="C:side of membrane"/>
    <property type="evidence" value="ECO:0007669"/>
    <property type="project" value="UniProtKB-KW"/>
</dbReference>
<evidence type="ECO:0000256" key="10">
    <source>
        <dbReference type="ARBA" id="ARBA00022729"/>
    </source>
</evidence>
<dbReference type="InParanoid" id="A0A6L2PJJ3"/>
<dbReference type="SUPFAM" id="SSF55486">
    <property type="entry name" value="Metalloproteases ('zincins'), catalytic domain"/>
    <property type="match status" value="1"/>
</dbReference>
<dbReference type="Gene3D" id="1.10.390.10">
    <property type="entry name" value="Neutral Protease Domain 2"/>
    <property type="match status" value="1"/>
</dbReference>
<feature type="domain" description="ERAP1-like C-terminal" evidence="25">
    <location>
        <begin position="569"/>
        <end position="634"/>
    </location>
</feature>
<evidence type="ECO:0000259" key="24">
    <source>
        <dbReference type="Pfam" id="PF01433"/>
    </source>
</evidence>
<dbReference type="GO" id="GO:0008270">
    <property type="term" value="F:zinc ion binding"/>
    <property type="evidence" value="ECO:0007669"/>
    <property type="project" value="UniProtKB-UniRule"/>
</dbReference>
<evidence type="ECO:0000256" key="21">
    <source>
        <dbReference type="PIRSR" id="PIRSR634016-4"/>
    </source>
</evidence>
<dbReference type="FunFam" id="2.60.40.1910:FF:000008">
    <property type="entry name" value="Aminopeptidase"/>
    <property type="match status" value="1"/>
</dbReference>
<feature type="domain" description="ERAP1-like C-terminal" evidence="25">
    <location>
        <begin position="636"/>
        <end position="809"/>
    </location>
</feature>
<feature type="domain" description="Peptidase M1 membrane alanine aminopeptidase" evidence="24">
    <location>
        <begin position="270"/>
        <end position="486"/>
    </location>
</feature>
<keyword evidence="7 22" id="KW-0645">Protease</keyword>
<dbReference type="InterPro" id="IPR027268">
    <property type="entry name" value="Peptidase_M4/M1_CTD_sf"/>
</dbReference>
<dbReference type="InterPro" id="IPR024571">
    <property type="entry name" value="ERAP1-like_C_dom"/>
</dbReference>
<dbReference type="InterPro" id="IPR014782">
    <property type="entry name" value="Peptidase_M1_dom"/>
</dbReference>
<dbReference type="PRINTS" id="PR00756">
    <property type="entry name" value="ALADIPTASE"/>
</dbReference>
<evidence type="ECO:0000256" key="12">
    <source>
        <dbReference type="ARBA" id="ARBA00022833"/>
    </source>
</evidence>
<dbReference type="InterPro" id="IPR042097">
    <property type="entry name" value="Aminopeptidase_N-like_N_sf"/>
</dbReference>
<feature type="binding site" evidence="20">
    <location>
        <position position="339"/>
    </location>
    <ligand>
        <name>Zn(2+)</name>
        <dbReference type="ChEBI" id="CHEBI:29105"/>
        <note>catalytic</note>
    </ligand>
</feature>
<keyword evidence="6" id="KW-0336">GPI-anchor</keyword>
<keyword evidence="16" id="KW-0472">Membrane</keyword>
<evidence type="ECO:0000256" key="9">
    <source>
        <dbReference type="ARBA" id="ARBA00022723"/>
    </source>
</evidence>